<proteinExistence type="predicted"/>
<evidence type="ECO:0000313" key="4">
    <source>
        <dbReference type="Proteomes" id="UP001152320"/>
    </source>
</evidence>
<sequence length="110" mass="12495">MLDPVSATSLTALPMLTVHVQYQYSSYFIIWILLKKFKSFTVKSERLKMELSDEFGDDIEFEGEGTPNVTGYFEVTVDGKLVHSKKNGDGFVDNQQKKNKIVKAIEEALK</sequence>
<keyword evidence="2" id="KW-1133">Transmembrane helix</keyword>
<name>A0A9Q1HGX2_HOLLE</name>
<accession>A0A9Q1HGX2</accession>
<dbReference type="NCBIfam" id="TIGR02174">
    <property type="entry name" value="CXXU_selWTH"/>
    <property type="match status" value="1"/>
</dbReference>
<dbReference type="InterPro" id="IPR051441">
    <property type="entry name" value="SelW_related"/>
</dbReference>
<comment type="caution">
    <text evidence="3">The sequence shown here is derived from an EMBL/GenBank/DDBJ whole genome shotgun (WGS) entry which is preliminary data.</text>
</comment>
<dbReference type="InterPro" id="IPR036249">
    <property type="entry name" value="Thioredoxin-like_sf"/>
</dbReference>
<dbReference type="PANTHER" id="PTHR15124">
    <property type="entry name" value="SELENOPROTEIN W"/>
    <property type="match status" value="1"/>
</dbReference>
<gene>
    <name evidence="3" type="ORF">HOLleu_07349</name>
</gene>
<keyword evidence="2" id="KW-0472">Membrane</keyword>
<keyword evidence="4" id="KW-1185">Reference proteome</keyword>
<dbReference type="AlphaFoldDB" id="A0A9Q1HGX2"/>
<dbReference type="OrthoDB" id="444492at2759"/>
<evidence type="ECO:0000313" key="3">
    <source>
        <dbReference type="EMBL" id="KAJ8044566.1"/>
    </source>
</evidence>
<dbReference type="GO" id="GO:0005829">
    <property type="term" value="C:cytosol"/>
    <property type="evidence" value="ECO:0007669"/>
    <property type="project" value="TreeGrafter"/>
</dbReference>
<organism evidence="3 4">
    <name type="scientific">Holothuria leucospilota</name>
    <name type="common">Black long sea cucumber</name>
    <name type="synonym">Mertensiothuria leucospilota</name>
    <dbReference type="NCBI Taxonomy" id="206669"/>
    <lineage>
        <taxon>Eukaryota</taxon>
        <taxon>Metazoa</taxon>
        <taxon>Echinodermata</taxon>
        <taxon>Eleutherozoa</taxon>
        <taxon>Echinozoa</taxon>
        <taxon>Holothuroidea</taxon>
        <taxon>Aspidochirotacea</taxon>
        <taxon>Aspidochirotida</taxon>
        <taxon>Holothuriidae</taxon>
        <taxon>Holothuria</taxon>
    </lineage>
</organism>
<dbReference type="PANTHER" id="PTHR15124:SF18">
    <property type="entry name" value="SELENOPROTEIN W"/>
    <property type="match status" value="1"/>
</dbReference>
<keyword evidence="2" id="KW-0812">Transmembrane</keyword>
<dbReference type="Proteomes" id="UP001152320">
    <property type="component" value="Chromosome 3"/>
</dbReference>
<evidence type="ECO:0000256" key="2">
    <source>
        <dbReference type="SAM" id="Phobius"/>
    </source>
</evidence>
<keyword evidence="1" id="KW-0676">Redox-active center</keyword>
<dbReference type="EMBL" id="JAIZAY010000003">
    <property type="protein sequence ID" value="KAJ8044566.1"/>
    <property type="molecule type" value="Genomic_DNA"/>
</dbReference>
<reference evidence="3" key="1">
    <citation type="submission" date="2021-10" db="EMBL/GenBank/DDBJ databases">
        <title>Tropical sea cucumber genome reveals ecological adaptation and Cuvierian tubules defense mechanism.</title>
        <authorList>
            <person name="Chen T."/>
        </authorList>
    </citation>
    <scope>NUCLEOTIDE SEQUENCE</scope>
    <source>
        <strain evidence="3">Nanhai2018</strain>
        <tissue evidence="3">Muscle</tissue>
    </source>
</reference>
<evidence type="ECO:0000256" key="1">
    <source>
        <dbReference type="ARBA" id="ARBA00023284"/>
    </source>
</evidence>
<dbReference type="InterPro" id="IPR011893">
    <property type="entry name" value="Selenoprotein_Rdx-typ"/>
</dbReference>
<dbReference type="Pfam" id="PF10262">
    <property type="entry name" value="Rdx"/>
    <property type="match status" value="1"/>
</dbReference>
<feature type="transmembrane region" description="Helical" evidence="2">
    <location>
        <begin position="12"/>
        <end position="34"/>
    </location>
</feature>
<dbReference type="SUPFAM" id="SSF52833">
    <property type="entry name" value="Thioredoxin-like"/>
    <property type="match status" value="1"/>
</dbReference>
<protein>
    <submittedName>
        <fullName evidence="3">Selenoprotein W</fullName>
    </submittedName>
</protein>
<dbReference type="Gene3D" id="3.40.30.10">
    <property type="entry name" value="Glutaredoxin"/>
    <property type="match status" value="1"/>
</dbReference>